<protein>
    <submittedName>
        <fullName evidence="1">Uncharacterized protein</fullName>
    </submittedName>
</protein>
<name>A0ACC2H1X8_DALPE</name>
<accession>A0ACC2H1X8</accession>
<organism evidence="1 2">
    <name type="scientific">Dallia pectoralis</name>
    <name type="common">Alaska blackfish</name>
    <dbReference type="NCBI Taxonomy" id="75939"/>
    <lineage>
        <taxon>Eukaryota</taxon>
        <taxon>Metazoa</taxon>
        <taxon>Chordata</taxon>
        <taxon>Craniata</taxon>
        <taxon>Vertebrata</taxon>
        <taxon>Euteleostomi</taxon>
        <taxon>Actinopterygii</taxon>
        <taxon>Neopterygii</taxon>
        <taxon>Teleostei</taxon>
        <taxon>Protacanthopterygii</taxon>
        <taxon>Esociformes</taxon>
        <taxon>Umbridae</taxon>
        <taxon>Dallia</taxon>
    </lineage>
</organism>
<evidence type="ECO:0000313" key="1">
    <source>
        <dbReference type="EMBL" id="KAJ8009777.1"/>
    </source>
</evidence>
<reference evidence="1" key="1">
    <citation type="submission" date="2021-05" db="EMBL/GenBank/DDBJ databases">
        <authorList>
            <person name="Pan Q."/>
            <person name="Jouanno E."/>
            <person name="Zahm M."/>
            <person name="Klopp C."/>
            <person name="Cabau C."/>
            <person name="Louis A."/>
            <person name="Berthelot C."/>
            <person name="Parey E."/>
            <person name="Roest Crollius H."/>
            <person name="Montfort J."/>
            <person name="Robinson-Rechavi M."/>
            <person name="Bouchez O."/>
            <person name="Lampietro C."/>
            <person name="Lopez Roques C."/>
            <person name="Donnadieu C."/>
            <person name="Postlethwait J."/>
            <person name="Bobe J."/>
            <person name="Dillon D."/>
            <person name="Chandos A."/>
            <person name="von Hippel F."/>
            <person name="Guiguen Y."/>
        </authorList>
    </citation>
    <scope>NUCLEOTIDE SEQUENCE</scope>
    <source>
        <strain evidence="1">YG-Jan2019</strain>
    </source>
</reference>
<dbReference type="Proteomes" id="UP001157502">
    <property type="component" value="Chromosome 6"/>
</dbReference>
<gene>
    <name evidence="1" type="ORF">DPEC_G00067740</name>
</gene>
<comment type="caution">
    <text evidence="1">The sequence shown here is derived from an EMBL/GenBank/DDBJ whole genome shotgun (WGS) entry which is preliminary data.</text>
</comment>
<dbReference type="EMBL" id="CM055733">
    <property type="protein sequence ID" value="KAJ8009777.1"/>
    <property type="molecule type" value="Genomic_DNA"/>
</dbReference>
<sequence>MAYTQREEDIGEPTLHHNIVLKDGRYKATGIDPHWDSFMSARLQWMTKTNGGNNVQSGDNSQFACEYMMLGLPLKTDSVKPDSVKADRAKRPRFAWLGDSSNMEYTGKGDVHQCYSCNLIVGNYVPGDTFLNQHAYFTGGECPYLKANYTLDRLKIEIGQARFLMGSVAHPRPMAIRNPWTPGMAEQTTPINVTLADDDWCYMCGRLPHDHGLGCSQRSL</sequence>
<keyword evidence="2" id="KW-1185">Reference proteome</keyword>
<evidence type="ECO:0000313" key="2">
    <source>
        <dbReference type="Proteomes" id="UP001157502"/>
    </source>
</evidence>
<proteinExistence type="predicted"/>